<name>A0A7J7HL26_CAMSI</name>
<comment type="caution">
    <text evidence="2">The sequence shown here is derived from an EMBL/GenBank/DDBJ whole genome shotgun (WGS) entry which is preliminary data.</text>
</comment>
<dbReference type="EMBL" id="JACBKZ010000003">
    <property type="protein sequence ID" value="KAF5953409.1"/>
    <property type="molecule type" value="Genomic_DNA"/>
</dbReference>
<dbReference type="Pfam" id="PF04525">
    <property type="entry name" value="LOR"/>
    <property type="match status" value="1"/>
</dbReference>
<gene>
    <name evidence="2" type="ORF">HYC85_006265</name>
</gene>
<dbReference type="InterPro" id="IPR038595">
    <property type="entry name" value="LOR_sf"/>
</dbReference>
<evidence type="ECO:0000313" key="3">
    <source>
        <dbReference type="Proteomes" id="UP000593564"/>
    </source>
</evidence>
<dbReference type="InterPro" id="IPR025659">
    <property type="entry name" value="Tubby-like_C"/>
</dbReference>
<dbReference type="PANTHER" id="PTHR31087:SF22">
    <property type="entry name" value="PROTEIN LURP-ONE-RELATED 8"/>
    <property type="match status" value="1"/>
</dbReference>
<dbReference type="Proteomes" id="UP000593564">
    <property type="component" value="Unassembled WGS sequence"/>
</dbReference>
<keyword evidence="3" id="KW-1185">Reference proteome</keyword>
<evidence type="ECO:0000256" key="1">
    <source>
        <dbReference type="ARBA" id="ARBA00005437"/>
    </source>
</evidence>
<evidence type="ECO:0008006" key="4">
    <source>
        <dbReference type="Google" id="ProtNLM"/>
    </source>
</evidence>
<dbReference type="PANTHER" id="PTHR31087">
    <property type="match status" value="1"/>
</dbReference>
<proteinExistence type="inferred from homology"/>
<dbReference type="InterPro" id="IPR007612">
    <property type="entry name" value="LOR"/>
</dbReference>
<protein>
    <recommendedName>
        <fullName evidence="4">Protein LURP-one-related 8</fullName>
    </recommendedName>
</protein>
<organism evidence="2 3">
    <name type="scientific">Camellia sinensis</name>
    <name type="common">Tea plant</name>
    <name type="synonym">Thea sinensis</name>
    <dbReference type="NCBI Taxonomy" id="4442"/>
    <lineage>
        <taxon>Eukaryota</taxon>
        <taxon>Viridiplantae</taxon>
        <taxon>Streptophyta</taxon>
        <taxon>Embryophyta</taxon>
        <taxon>Tracheophyta</taxon>
        <taxon>Spermatophyta</taxon>
        <taxon>Magnoliopsida</taxon>
        <taxon>eudicotyledons</taxon>
        <taxon>Gunneridae</taxon>
        <taxon>Pentapetalae</taxon>
        <taxon>asterids</taxon>
        <taxon>Ericales</taxon>
        <taxon>Theaceae</taxon>
        <taxon>Camellia</taxon>
    </lineage>
</organism>
<sequence>MTKVYPNATAPVSEKPKLKLNASPTSTLTSTSDDNSVVVLTVWKKSLLFNCDGFTVFNAHGNLVFRVDNYSAATKAEIILMDPSGKSLLTIRRKKLSLSGEWLMYEGETAVNPILSARKHVNLLNTKSLARVSSCCSSGTGTTGSSSSSSSPSNSIKNLMIYEIEGSYTQRCCAVYDGKRRRVAEIKRKEAVGGVDFGMDVFRLIVKQPEIDSSVAMAVVILLDQMFGSSKRLST</sequence>
<reference evidence="3" key="1">
    <citation type="journal article" date="2020" name="Nat. Commun.">
        <title>Genome assembly of wild tea tree DASZ reveals pedigree and selection history of tea varieties.</title>
        <authorList>
            <person name="Zhang W."/>
            <person name="Zhang Y."/>
            <person name="Qiu H."/>
            <person name="Guo Y."/>
            <person name="Wan H."/>
            <person name="Zhang X."/>
            <person name="Scossa F."/>
            <person name="Alseekh S."/>
            <person name="Zhang Q."/>
            <person name="Wang P."/>
            <person name="Xu L."/>
            <person name="Schmidt M.H."/>
            <person name="Jia X."/>
            <person name="Li D."/>
            <person name="Zhu A."/>
            <person name="Guo F."/>
            <person name="Chen W."/>
            <person name="Ni D."/>
            <person name="Usadel B."/>
            <person name="Fernie A.R."/>
            <person name="Wen W."/>
        </authorList>
    </citation>
    <scope>NUCLEOTIDE SEQUENCE [LARGE SCALE GENOMIC DNA]</scope>
    <source>
        <strain evidence="3">cv. G240</strain>
    </source>
</reference>
<dbReference type="SUPFAM" id="SSF54518">
    <property type="entry name" value="Tubby C-terminal domain-like"/>
    <property type="match status" value="1"/>
</dbReference>
<evidence type="ECO:0000313" key="2">
    <source>
        <dbReference type="EMBL" id="KAF5953409.1"/>
    </source>
</evidence>
<dbReference type="AlphaFoldDB" id="A0A7J7HL26"/>
<dbReference type="Gene3D" id="2.40.160.200">
    <property type="entry name" value="LURP1-related"/>
    <property type="match status" value="1"/>
</dbReference>
<reference evidence="2 3" key="2">
    <citation type="submission" date="2020-07" db="EMBL/GenBank/DDBJ databases">
        <title>Genome assembly of wild tea tree DASZ reveals pedigree and selection history of tea varieties.</title>
        <authorList>
            <person name="Zhang W."/>
        </authorList>
    </citation>
    <scope>NUCLEOTIDE SEQUENCE [LARGE SCALE GENOMIC DNA]</scope>
    <source>
        <strain evidence="3">cv. G240</strain>
        <tissue evidence="2">Leaf</tissue>
    </source>
</reference>
<accession>A0A7J7HL26</accession>
<comment type="similarity">
    <text evidence="1">Belongs to the LOR family.</text>
</comment>